<evidence type="ECO:0000313" key="3">
    <source>
        <dbReference type="Proteomes" id="UP000193067"/>
    </source>
</evidence>
<organism evidence="2 3">
    <name type="scientific">Trametes coccinea (strain BRFM310)</name>
    <name type="common">Pycnoporus coccineus</name>
    <dbReference type="NCBI Taxonomy" id="1353009"/>
    <lineage>
        <taxon>Eukaryota</taxon>
        <taxon>Fungi</taxon>
        <taxon>Dikarya</taxon>
        <taxon>Basidiomycota</taxon>
        <taxon>Agaricomycotina</taxon>
        <taxon>Agaricomycetes</taxon>
        <taxon>Polyporales</taxon>
        <taxon>Polyporaceae</taxon>
        <taxon>Trametes</taxon>
    </lineage>
</organism>
<proteinExistence type="predicted"/>
<evidence type="ECO:0000256" key="1">
    <source>
        <dbReference type="SAM" id="MobiDB-lite"/>
    </source>
</evidence>
<dbReference type="AlphaFoldDB" id="A0A1Y2IIM7"/>
<dbReference type="Proteomes" id="UP000193067">
    <property type="component" value="Unassembled WGS sequence"/>
</dbReference>
<protein>
    <submittedName>
        <fullName evidence="2">Uncharacterized protein</fullName>
    </submittedName>
</protein>
<dbReference type="EMBL" id="KZ084121">
    <property type="protein sequence ID" value="OSD00111.1"/>
    <property type="molecule type" value="Genomic_DNA"/>
</dbReference>
<feature type="region of interest" description="Disordered" evidence="1">
    <location>
        <begin position="61"/>
        <end position="125"/>
    </location>
</feature>
<reference evidence="2 3" key="1">
    <citation type="journal article" date="2015" name="Biotechnol. Biofuels">
        <title>Enhanced degradation of softwood versus hardwood by the white-rot fungus Pycnoporus coccineus.</title>
        <authorList>
            <person name="Couturier M."/>
            <person name="Navarro D."/>
            <person name="Chevret D."/>
            <person name="Henrissat B."/>
            <person name="Piumi F."/>
            <person name="Ruiz-Duenas F.J."/>
            <person name="Martinez A.T."/>
            <person name="Grigoriev I.V."/>
            <person name="Riley R."/>
            <person name="Lipzen A."/>
            <person name="Berrin J.G."/>
            <person name="Master E.R."/>
            <person name="Rosso M.N."/>
        </authorList>
    </citation>
    <scope>NUCLEOTIDE SEQUENCE [LARGE SCALE GENOMIC DNA]</scope>
    <source>
        <strain evidence="2 3">BRFM310</strain>
    </source>
</reference>
<keyword evidence="3" id="KW-1185">Reference proteome</keyword>
<accession>A0A1Y2IIM7</accession>
<sequence>MCQLVTIVDDAEQECFVASRDAARASRNPRVASSVVDGNDRLHALDKPDNKAEFAKAAGVKRENDGHNASTQHAHLTLVRVRGGGGSQRTRKTRHSAADVGQENKGQAPAPRLTQPPSLVPTADHPGRIRKALLTRAVRVAQLTLSVALWVVKETAYAD</sequence>
<evidence type="ECO:0000313" key="2">
    <source>
        <dbReference type="EMBL" id="OSD00111.1"/>
    </source>
</evidence>
<name>A0A1Y2IIM7_TRAC3</name>
<gene>
    <name evidence="2" type="ORF">PYCCODRAFT_1426726</name>
</gene>